<protein>
    <submittedName>
        <fullName evidence="2">Uncharacterized protein</fullName>
    </submittedName>
</protein>
<organism evidence="2 3">
    <name type="scientific">Catellatospora chokoriensis</name>
    <dbReference type="NCBI Taxonomy" id="310353"/>
    <lineage>
        <taxon>Bacteria</taxon>
        <taxon>Bacillati</taxon>
        <taxon>Actinomycetota</taxon>
        <taxon>Actinomycetes</taxon>
        <taxon>Micromonosporales</taxon>
        <taxon>Micromonosporaceae</taxon>
        <taxon>Catellatospora</taxon>
    </lineage>
</organism>
<proteinExistence type="predicted"/>
<accession>A0A8J3K3R9</accession>
<comment type="caution">
    <text evidence="2">The sequence shown here is derived from an EMBL/GenBank/DDBJ whole genome shotgun (WGS) entry which is preliminary data.</text>
</comment>
<dbReference type="Proteomes" id="UP000619293">
    <property type="component" value="Unassembled WGS sequence"/>
</dbReference>
<keyword evidence="3" id="KW-1185">Reference proteome</keyword>
<dbReference type="EMBL" id="BONG01000021">
    <property type="protein sequence ID" value="GIF90165.1"/>
    <property type="molecule type" value="Genomic_DNA"/>
</dbReference>
<dbReference type="AlphaFoldDB" id="A0A8J3K3R9"/>
<evidence type="ECO:0000256" key="1">
    <source>
        <dbReference type="SAM" id="SignalP"/>
    </source>
</evidence>
<reference evidence="2 3" key="1">
    <citation type="submission" date="2021-01" db="EMBL/GenBank/DDBJ databases">
        <title>Whole genome shotgun sequence of Catellatospora chokoriensis NBRC 107358.</title>
        <authorList>
            <person name="Komaki H."/>
            <person name="Tamura T."/>
        </authorList>
    </citation>
    <scope>NUCLEOTIDE SEQUENCE [LARGE SCALE GENOMIC DNA]</scope>
    <source>
        <strain evidence="2 3">NBRC 107358</strain>
    </source>
</reference>
<dbReference type="RefSeq" id="WP_191839669.1">
    <property type="nucleotide sequence ID" value="NZ_BAAALB010000009.1"/>
</dbReference>
<gene>
    <name evidence="2" type="ORF">Cch02nite_36090</name>
</gene>
<feature type="signal peptide" evidence="1">
    <location>
        <begin position="1"/>
        <end position="27"/>
    </location>
</feature>
<evidence type="ECO:0000313" key="2">
    <source>
        <dbReference type="EMBL" id="GIF90165.1"/>
    </source>
</evidence>
<feature type="chain" id="PRO_5035153451" evidence="1">
    <location>
        <begin position="28"/>
        <end position="145"/>
    </location>
</feature>
<sequence>MKLSRRLTLLTMAVVSVVAVVAGPATAGDRGMQTVTIGDLKPETALAQIHAQAEKTLGGKLPAPSRVTMVQSERELTTDQIAALAGGKDADGVKRLGDYDKPTLDTTVDQVARQIGVGDVVVWECIVVYWPPWVIYICRPLVLRA</sequence>
<evidence type="ECO:0000313" key="3">
    <source>
        <dbReference type="Proteomes" id="UP000619293"/>
    </source>
</evidence>
<keyword evidence="1" id="KW-0732">Signal</keyword>
<name>A0A8J3K3R9_9ACTN</name>